<accession>A0A8D8BMY7</accession>
<dbReference type="AlphaFoldDB" id="A0A8D8BMY7"/>
<feature type="compositionally biased region" description="Basic residues" evidence="1">
    <location>
        <begin position="29"/>
        <end position="38"/>
    </location>
</feature>
<evidence type="ECO:0000256" key="1">
    <source>
        <dbReference type="SAM" id="MobiDB-lite"/>
    </source>
</evidence>
<evidence type="ECO:0000313" key="2">
    <source>
        <dbReference type="EMBL" id="CAG6476437.1"/>
    </source>
</evidence>
<dbReference type="EMBL" id="HBUE01078526">
    <property type="protein sequence ID" value="CAG6476437.1"/>
    <property type="molecule type" value="Transcribed_RNA"/>
</dbReference>
<reference evidence="2" key="1">
    <citation type="submission" date="2021-05" db="EMBL/GenBank/DDBJ databases">
        <authorList>
            <person name="Alioto T."/>
            <person name="Alioto T."/>
            <person name="Gomez Garrido J."/>
        </authorList>
    </citation>
    <scope>NUCLEOTIDE SEQUENCE</scope>
</reference>
<feature type="region of interest" description="Disordered" evidence="1">
    <location>
        <begin position="14"/>
        <end position="38"/>
    </location>
</feature>
<protein>
    <submittedName>
        <fullName evidence="2">(northern house mosquito) hypothetical protein</fullName>
    </submittedName>
</protein>
<organism evidence="2">
    <name type="scientific">Culex pipiens</name>
    <name type="common">House mosquito</name>
    <dbReference type="NCBI Taxonomy" id="7175"/>
    <lineage>
        <taxon>Eukaryota</taxon>
        <taxon>Metazoa</taxon>
        <taxon>Ecdysozoa</taxon>
        <taxon>Arthropoda</taxon>
        <taxon>Hexapoda</taxon>
        <taxon>Insecta</taxon>
        <taxon>Pterygota</taxon>
        <taxon>Neoptera</taxon>
        <taxon>Endopterygota</taxon>
        <taxon>Diptera</taxon>
        <taxon>Nematocera</taxon>
        <taxon>Culicoidea</taxon>
        <taxon>Culicidae</taxon>
        <taxon>Culicinae</taxon>
        <taxon>Culicini</taxon>
        <taxon>Culex</taxon>
        <taxon>Culex</taxon>
    </lineage>
</organism>
<proteinExistence type="predicted"/>
<sequence>MTRPPWSIRLSRTHRTAAGKPSTIAAAHPRGRTLRSKSRAASCGYRTTRYHGARPARLSFGWAVGSTTVARAGKFSALTVPSTGPRCPTKSCSSRCGYAVPATRASAAEWLIATNNRH</sequence>
<name>A0A8D8BMY7_CULPI</name>